<reference evidence="1" key="1">
    <citation type="journal article" date="2014" name="Front. Microbiol.">
        <title>High frequency of phylogenetically diverse reductive dehalogenase-homologous genes in deep subseafloor sedimentary metagenomes.</title>
        <authorList>
            <person name="Kawai M."/>
            <person name="Futagami T."/>
            <person name="Toyoda A."/>
            <person name="Takaki Y."/>
            <person name="Nishi S."/>
            <person name="Hori S."/>
            <person name="Arai W."/>
            <person name="Tsubouchi T."/>
            <person name="Morono Y."/>
            <person name="Uchiyama I."/>
            <person name="Ito T."/>
            <person name="Fujiyama A."/>
            <person name="Inagaki F."/>
            <person name="Takami H."/>
        </authorList>
    </citation>
    <scope>NUCLEOTIDE SEQUENCE</scope>
    <source>
        <strain evidence="1">Expedition CK06-06</strain>
    </source>
</reference>
<dbReference type="AlphaFoldDB" id="X1HSR7"/>
<feature type="non-terminal residue" evidence="1">
    <location>
        <position position="33"/>
    </location>
</feature>
<gene>
    <name evidence="1" type="ORF">S03H2_27291</name>
</gene>
<evidence type="ECO:0000313" key="1">
    <source>
        <dbReference type="EMBL" id="GAH60095.1"/>
    </source>
</evidence>
<sequence length="33" mass="4006">VYLGHRQHGSGLIEKWRTHDVEVYARKTRRIRS</sequence>
<proteinExistence type="predicted"/>
<accession>X1HSR7</accession>
<name>X1HSR7_9ZZZZ</name>
<organism evidence="1">
    <name type="scientific">marine sediment metagenome</name>
    <dbReference type="NCBI Taxonomy" id="412755"/>
    <lineage>
        <taxon>unclassified sequences</taxon>
        <taxon>metagenomes</taxon>
        <taxon>ecological metagenomes</taxon>
    </lineage>
</organism>
<comment type="caution">
    <text evidence="1">The sequence shown here is derived from an EMBL/GenBank/DDBJ whole genome shotgun (WGS) entry which is preliminary data.</text>
</comment>
<feature type="non-terminal residue" evidence="1">
    <location>
        <position position="1"/>
    </location>
</feature>
<dbReference type="EMBL" id="BARU01016294">
    <property type="protein sequence ID" value="GAH60095.1"/>
    <property type="molecule type" value="Genomic_DNA"/>
</dbReference>
<protein>
    <submittedName>
        <fullName evidence="1">Uncharacterized protein</fullName>
    </submittedName>
</protein>